<reference evidence="2 3" key="1">
    <citation type="submission" date="2019-12" db="EMBL/GenBank/DDBJ databases">
        <title>Genomic-based taxomic classification of the family Erythrobacteraceae.</title>
        <authorList>
            <person name="Xu L."/>
        </authorList>
    </citation>
    <scope>NUCLEOTIDE SEQUENCE [LARGE SCALE GENOMIC DNA]</scope>
    <source>
        <strain evidence="2 3">JCM 16339</strain>
    </source>
</reference>
<dbReference type="Proteomes" id="UP000435243">
    <property type="component" value="Unassembled WGS sequence"/>
</dbReference>
<accession>A0A844ZRW2</accession>
<comment type="caution">
    <text evidence="2">The sequence shown here is derived from an EMBL/GenBank/DDBJ whole genome shotgun (WGS) entry which is preliminary data.</text>
</comment>
<evidence type="ECO:0000256" key="1">
    <source>
        <dbReference type="SAM" id="SignalP"/>
    </source>
</evidence>
<dbReference type="RefSeq" id="WP_160590555.1">
    <property type="nucleotide sequence ID" value="NZ_BAAAFP010000001.1"/>
</dbReference>
<feature type="signal peptide" evidence="1">
    <location>
        <begin position="1"/>
        <end position="23"/>
    </location>
</feature>
<evidence type="ECO:0000313" key="2">
    <source>
        <dbReference type="EMBL" id="MXO88339.1"/>
    </source>
</evidence>
<evidence type="ECO:0000313" key="3">
    <source>
        <dbReference type="Proteomes" id="UP000435243"/>
    </source>
</evidence>
<dbReference type="AlphaFoldDB" id="A0A844ZRW2"/>
<keyword evidence="3" id="KW-1185">Reference proteome</keyword>
<sequence>MKKLLTLAAASAALALGATAAQAETRQERGETRLAEMLEGYEAGESQSCITTFRSNDLQVIPYVGLVYDAGDTIYVARAVRPERLRDTDVPIIERFGSQLCRTDVIRTMDRYSQFVTGALFLEDFVAYNKVDRG</sequence>
<protein>
    <submittedName>
        <fullName evidence="2">Uncharacterized protein</fullName>
    </submittedName>
</protein>
<proteinExistence type="predicted"/>
<dbReference type="OrthoDB" id="5956991at2"/>
<organism evidence="2 3">
    <name type="scientific">Alteraurantiacibacter aestuarii</name>
    <dbReference type="NCBI Taxonomy" id="650004"/>
    <lineage>
        <taxon>Bacteria</taxon>
        <taxon>Pseudomonadati</taxon>
        <taxon>Pseudomonadota</taxon>
        <taxon>Alphaproteobacteria</taxon>
        <taxon>Sphingomonadales</taxon>
        <taxon>Erythrobacteraceae</taxon>
        <taxon>Alteraurantiacibacter</taxon>
    </lineage>
</organism>
<name>A0A844ZRW2_9SPHN</name>
<gene>
    <name evidence="2" type="ORF">GRI32_06265</name>
</gene>
<dbReference type="EMBL" id="WTYY01000003">
    <property type="protein sequence ID" value="MXO88339.1"/>
    <property type="molecule type" value="Genomic_DNA"/>
</dbReference>
<keyword evidence="1" id="KW-0732">Signal</keyword>
<feature type="chain" id="PRO_5032327498" evidence="1">
    <location>
        <begin position="24"/>
        <end position="134"/>
    </location>
</feature>